<evidence type="ECO:0000313" key="5">
    <source>
        <dbReference type="EMBL" id="MFC4362566.1"/>
    </source>
</evidence>
<dbReference type="GO" id="GO:0016787">
    <property type="term" value="F:hydrolase activity"/>
    <property type="evidence" value="ECO:0007669"/>
    <property type="project" value="UniProtKB-KW"/>
</dbReference>
<dbReference type="PANTHER" id="PTHR46193">
    <property type="entry name" value="6-PHOSPHOGLUCONATE PHOSPHATASE"/>
    <property type="match status" value="1"/>
</dbReference>
<reference evidence="6" key="1">
    <citation type="journal article" date="2019" name="Int. J. Syst. Evol. Microbiol.">
        <title>The Global Catalogue of Microorganisms (GCM) 10K type strain sequencing project: providing services to taxonomists for standard genome sequencing and annotation.</title>
        <authorList>
            <consortium name="The Broad Institute Genomics Platform"/>
            <consortium name="The Broad Institute Genome Sequencing Center for Infectious Disease"/>
            <person name="Wu L."/>
            <person name="Ma J."/>
        </authorList>
    </citation>
    <scope>NUCLEOTIDE SEQUENCE [LARGE SCALE GENOMIC DNA]</scope>
    <source>
        <strain evidence="6">CECT 8570</strain>
    </source>
</reference>
<name>A0ABV8V3S8_9GAMM</name>
<keyword evidence="6" id="KW-1185">Reference proteome</keyword>
<evidence type="ECO:0000256" key="4">
    <source>
        <dbReference type="ARBA" id="ARBA00022842"/>
    </source>
</evidence>
<keyword evidence="5" id="KW-0378">Hydrolase</keyword>
<comment type="cofactor">
    <cofactor evidence="1">
        <name>Mg(2+)</name>
        <dbReference type="ChEBI" id="CHEBI:18420"/>
    </cofactor>
</comment>
<evidence type="ECO:0000256" key="1">
    <source>
        <dbReference type="ARBA" id="ARBA00001946"/>
    </source>
</evidence>
<dbReference type="InterPro" id="IPR051600">
    <property type="entry name" value="Beta-PGM-like"/>
</dbReference>
<dbReference type="InterPro" id="IPR036412">
    <property type="entry name" value="HAD-like_sf"/>
</dbReference>
<evidence type="ECO:0000256" key="3">
    <source>
        <dbReference type="ARBA" id="ARBA00022723"/>
    </source>
</evidence>
<accession>A0ABV8V3S8</accession>
<proteinExistence type="inferred from homology"/>
<dbReference type="Proteomes" id="UP001595840">
    <property type="component" value="Unassembled WGS sequence"/>
</dbReference>
<dbReference type="SFLD" id="SFLDS00003">
    <property type="entry name" value="Haloacid_Dehalogenase"/>
    <property type="match status" value="1"/>
</dbReference>
<dbReference type="InterPro" id="IPR023198">
    <property type="entry name" value="PGP-like_dom2"/>
</dbReference>
<evidence type="ECO:0000313" key="6">
    <source>
        <dbReference type="Proteomes" id="UP001595840"/>
    </source>
</evidence>
<keyword evidence="3" id="KW-0479">Metal-binding</keyword>
<dbReference type="PANTHER" id="PTHR46193:SF10">
    <property type="entry name" value="6-PHOSPHOGLUCONATE PHOSPHATASE"/>
    <property type="match status" value="1"/>
</dbReference>
<dbReference type="RefSeq" id="WP_290265419.1">
    <property type="nucleotide sequence ID" value="NZ_JAUFQG010000006.1"/>
</dbReference>
<sequence>MHQLSRPLTSASQPRLVIFDCDGVLVDSEPVGNRILTEHLCRAGIQMTEAQVQRVFRGCSAAMCIDKIGQWLTSPDQAAQFWQAMQAETLLALQGVKPVEGVALVLELMRRQDQAFCVASAGDFTKMHTTLGATGVLENFKPRLFSATDVKRSKPAPDLFLKAAQTMGFAPAQCVVIEDSLLGVQAAVAAGMQVFWYVAQRDMSAAELAQLENFDASLVTEFSRMADLVTLLGLTEGEGN</sequence>
<gene>
    <name evidence="5" type="ORF">ACFOX3_09635</name>
</gene>
<dbReference type="EMBL" id="JBHSCX010000007">
    <property type="protein sequence ID" value="MFC4362566.1"/>
    <property type="molecule type" value="Genomic_DNA"/>
</dbReference>
<organism evidence="5 6">
    <name type="scientific">Simiduia curdlanivorans</name>
    <dbReference type="NCBI Taxonomy" id="1492769"/>
    <lineage>
        <taxon>Bacteria</taxon>
        <taxon>Pseudomonadati</taxon>
        <taxon>Pseudomonadota</taxon>
        <taxon>Gammaproteobacteria</taxon>
        <taxon>Cellvibrionales</taxon>
        <taxon>Cellvibrionaceae</taxon>
        <taxon>Simiduia</taxon>
    </lineage>
</organism>
<dbReference type="SUPFAM" id="SSF56784">
    <property type="entry name" value="HAD-like"/>
    <property type="match status" value="1"/>
</dbReference>
<keyword evidence="4" id="KW-0460">Magnesium</keyword>
<protein>
    <submittedName>
        <fullName evidence="5">HAD family hydrolase</fullName>
    </submittedName>
</protein>
<dbReference type="InterPro" id="IPR041492">
    <property type="entry name" value="HAD_2"/>
</dbReference>
<comment type="caution">
    <text evidence="5">The sequence shown here is derived from an EMBL/GenBank/DDBJ whole genome shotgun (WGS) entry which is preliminary data.</text>
</comment>
<dbReference type="InterPro" id="IPR023214">
    <property type="entry name" value="HAD_sf"/>
</dbReference>
<dbReference type="Gene3D" id="1.10.150.240">
    <property type="entry name" value="Putative phosphatase, domain 2"/>
    <property type="match status" value="1"/>
</dbReference>
<comment type="similarity">
    <text evidence="2">Belongs to the HAD-like hydrolase superfamily. CbbY/CbbZ/Gph/YieH family.</text>
</comment>
<dbReference type="NCBIfam" id="TIGR01509">
    <property type="entry name" value="HAD-SF-IA-v3"/>
    <property type="match status" value="1"/>
</dbReference>
<dbReference type="Pfam" id="PF13419">
    <property type="entry name" value="HAD_2"/>
    <property type="match status" value="1"/>
</dbReference>
<dbReference type="Gene3D" id="3.40.50.1000">
    <property type="entry name" value="HAD superfamily/HAD-like"/>
    <property type="match status" value="1"/>
</dbReference>
<dbReference type="SFLD" id="SFLDG01129">
    <property type="entry name" value="C1.5:_HAD__Beta-PGM__Phosphata"/>
    <property type="match status" value="1"/>
</dbReference>
<evidence type="ECO:0000256" key="2">
    <source>
        <dbReference type="ARBA" id="ARBA00006171"/>
    </source>
</evidence>
<dbReference type="InterPro" id="IPR006439">
    <property type="entry name" value="HAD-SF_hydro_IA"/>
</dbReference>